<dbReference type="InterPro" id="IPR002067">
    <property type="entry name" value="MCP"/>
</dbReference>
<comment type="caution">
    <text evidence="10">The sequence shown here is derived from an EMBL/GenBank/DDBJ whole genome shotgun (WGS) entry which is preliminary data.</text>
</comment>
<evidence type="ECO:0000256" key="7">
    <source>
        <dbReference type="ARBA" id="ARBA00023136"/>
    </source>
</evidence>
<comment type="similarity">
    <text evidence="2 9">Belongs to the mitochondrial carrier (TC 2.A.29) family.</text>
</comment>
<dbReference type="PANTHER" id="PTHR45618">
    <property type="entry name" value="MITOCHONDRIAL DICARBOXYLATE CARRIER-RELATED"/>
    <property type="match status" value="1"/>
</dbReference>
<evidence type="ECO:0000313" key="11">
    <source>
        <dbReference type="Proteomes" id="UP001189429"/>
    </source>
</evidence>
<dbReference type="PRINTS" id="PR00927">
    <property type="entry name" value="ADPTRNSLCASE"/>
</dbReference>
<dbReference type="Pfam" id="PF00153">
    <property type="entry name" value="Mito_carr"/>
    <property type="match status" value="3"/>
</dbReference>
<evidence type="ECO:0000256" key="2">
    <source>
        <dbReference type="ARBA" id="ARBA00006375"/>
    </source>
</evidence>
<feature type="repeat" description="Solcar" evidence="8">
    <location>
        <begin position="196"/>
        <end position="283"/>
    </location>
</feature>
<sequence length="285" mass="30218">MSDAKSRFAASAAAALVAETSTLPTDVAKTRLQVQSTTAGSGPRYTGFVDCLRRTAAEEGPLALWKGLVPALIRQVCYTSMSLVIYEPIRDLYRNALQGGSECAPSYSVRLAAGGTAGACAITIFNPTEVLKTQMQASSGGPVRMGDVVARVWQRDGLLGFWAGVRPNVARTFLVNAAELGTYDEAKAQLRPLLGDGVLSHVGASGAAGFTSACVSTPADVVKTRLMNAAGGEQQYRGMLHAGYRILLDEGPTALYKGFLPICTRKLVWCGVFFVTYEKLLAALK</sequence>
<feature type="repeat" description="Solcar" evidence="8">
    <location>
        <begin position="2"/>
        <end position="92"/>
    </location>
</feature>
<proteinExistence type="inferred from homology"/>
<gene>
    <name evidence="10" type="ORF">PCOR1329_LOCUS76102</name>
</gene>
<feature type="repeat" description="Solcar" evidence="8">
    <location>
        <begin position="105"/>
        <end position="189"/>
    </location>
</feature>
<evidence type="ECO:0000256" key="3">
    <source>
        <dbReference type="ARBA" id="ARBA00022448"/>
    </source>
</evidence>
<dbReference type="PROSITE" id="PS50920">
    <property type="entry name" value="SOLCAR"/>
    <property type="match status" value="3"/>
</dbReference>
<protein>
    <submittedName>
        <fullName evidence="10">Uncharacterized protein</fullName>
    </submittedName>
</protein>
<evidence type="ECO:0000256" key="9">
    <source>
        <dbReference type="RuleBase" id="RU000488"/>
    </source>
</evidence>
<name>A0ABN9XES3_9DINO</name>
<evidence type="ECO:0000256" key="1">
    <source>
        <dbReference type="ARBA" id="ARBA00004141"/>
    </source>
</evidence>
<evidence type="ECO:0000256" key="5">
    <source>
        <dbReference type="ARBA" id="ARBA00022737"/>
    </source>
</evidence>
<organism evidence="10 11">
    <name type="scientific">Prorocentrum cordatum</name>
    <dbReference type="NCBI Taxonomy" id="2364126"/>
    <lineage>
        <taxon>Eukaryota</taxon>
        <taxon>Sar</taxon>
        <taxon>Alveolata</taxon>
        <taxon>Dinophyceae</taxon>
        <taxon>Prorocentrales</taxon>
        <taxon>Prorocentraceae</taxon>
        <taxon>Prorocentrum</taxon>
    </lineage>
</organism>
<keyword evidence="6" id="KW-1133">Transmembrane helix</keyword>
<dbReference type="InterPro" id="IPR018108">
    <property type="entry name" value="MCP_transmembrane"/>
</dbReference>
<dbReference type="Gene3D" id="1.50.40.10">
    <property type="entry name" value="Mitochondrial carrier domain"/>
    <property type="match status" value="1"/>
</dbReference>
<dbReference type="InterPro" id="IPR023395">
    <property type="entry name" value="MCP_dom_sf"/>
</dbReference>
<dbReference type="SUPFAM" id="SSF103506">
    <property type="entry name" value="Mitochondrial carrier"/>
    <property type="match status" value="1"/>
</dbReference>
<evidence type="ECO:0000256" key="6">
    <source>
        <dbReference type="ARBA" id="ARBA00022989"/>
    </source>
</evidence>
<evidence type="ECO:0000313" key="10">
    <source>
        <dbReference type="EMBL" id="CAK0898146.1"/>
    </source>
</evidence>
<dbReference type="InterPro" id="IPR002113">
    <property type="entry name" value="ADT_euk_type"/>
</dbReference>
<keyword evidence="11" id="KW-1185">Reference proteome</keyword>
<accession>A0ABN9XES3</accession>
<keyword evidence="7 8" id="KW-0472">Membrane</keyword>
<comment type="subcellular location">
    <subcellularLocation>
        <location evidence="1">Membrane</location>
        <topology evidence="1">Multi-pass membrane protein</topology>
    </subcellularLocation>
</comment>
<keyword evidence="4 8" id="KW-0812">Transmembrane</keyword>
<keyword evidence="5" id="KW-0677">Repeat</keyword>
<evidence type="ECO:0000256" key="4">
    <source>
        <dbReference type="ARBA" id="ARBA00022692"/>
    </source>
</evidence>
<evidence type="ECO:0000256" key="8">
    <source>
        <dbReference type="PROSITE-ProRule" id="PRU00282"/>
    </source>
</evidence>
<dbReference type="InterPro" id="IPR050391">
    <property type="entry name" value="Mito_Metabolite_Transporter"/>
</dbReference>
<dbReference type="Proteomes" id="UP001189429">
    <property type="component" value="Unassembled WGS sequence"/>
</dbReference>
<dbReference type="PRINTS" id="PR00926">
    <property type="entry name" value="MITOCARRIER"/>
</dbReference>
<reference evidence="10" key="1">
    <citation type="submission" date="2023-10" db="EMBL/GenBank/DDBJ databases">
        <authorList>
            <person name="Chen Y."/>
            <person name="Shah S."/>
            <person name="Dougan E. K."/>
            <person name="Thang M."/>
            <person name="Chan C."/>
        </authorList>
    </citation>
    <scope>NUCLEOTIDE SEQUENCE [LARGE SCALE GENOMIC DNA]</scope>
</reference>
<dbReference type="EMBL" id="CAUYUJ010020434">
    <property type="protein sequence ID" value="CAK0898146.1"/>
    <property type="molecule type" value="Genomic_DNA"/>
</dbReference>
<keyword evidence="3 9" id="KW-0813">Transport</keyword>